<sequence>METEIRGGVRDGDPNAVANMRQPPSPYTDMEDSGVRTTTEIISKQSVISTQPVIYVDNSHDSKERKNGFAVGGSFPLVPDEAKVRDGDDESE</sequence>
<evidence type="ECO:0000313" key="3">
    <source>
        <dbReference type="Proteomes" id="UP001151752"/>
    </source>
</evidence>
<accession>A0A9Q1APC1</accession>
<proteinExistence type="predicted"/>
<reference evidence="2" key="2">
    <citation type="journal article" date="2023" name="Int. J. Mol. Sci.">
        <title>De Novo Assembly and Annotation of 11 Diverse Shrub Willow (Salix) Genomes Reveals Novel Gene Organization in Sex-Linked Regions.</title>
        <authorList>
            <person name="Hyden B."/>
            <person name="Feng K."/>
            <person name="Yates T.B."/>
            <person name="Jawdy S."/>
            <person name="Cereghino C."/>
            <person name="Smart L.B."/>
            <person name="Muchero W."/>
        </authorList>
    </citation>
    <scope>NUCLEOTIDE SEQUENCE</scope>
    <source>
        <tissue evidence="2">Shoot tip</tissue>
    </source>
</reference>
<dbReference type="EMBL" id="JAPFFM010000001">
    <property type="protein sequence ID" value="KAJ6778331.1"/>
    <property type="molecule type" value="Genomic_DNA"/>
</dbReference>
<comment type="caution">
    <text evidence="2">The sequence shown here is derived from an EMBL/GenBank/DDBJ whole genome shotgun (WGS) entry which is preliminary data.</text>
</comment>
<protein>
    <submittedName>
        <fullName evidence="2">Uncharacterized protein</fullName>
    </submittedName>
</protein>
<evidence type="ECO:0000313" key="2">
    <source>
        <dbReference type="EMBL" id="KAJ6778331.1"/>
    </source>
</evidence>
<dbReference type="Proteomes" id="UP001151752">
    <property type="component" value="Chromosome 16"/>
</dbReference>
<name>A0A9Q1APC1_9ROSI</name>
<organism evidence="2 3">
    <name type="scientific">Salix koriyanagi</name>
    <dbReference type="NCBI Taxonomy" id="2511006"/>
    <lineage>
        <taxon>Eukaryota</taxon>
        <taxon>Viridiplantae</taxon>
        <taxon>Streptophyta</taxon>
        <taxon>Embryophyta</taxon>
        <taxon>Tracheophyta</taxon>
        <taxon>Spermatophyta</taxon>
        <taxon>Magnoliopsida</taxon>
        <taxon>eudicotyledons</taxon>
        <taxon>Gunneridae</taxon>
        <taxon>Pentapetalae</taxon>
        <taxon>rosids</taxon>
        <taxon>fabids</taxon>
        <taxon>Malpighiales</taxon>
        <taxon>Salicaceae</taxon>
        <taxon>Saliceae</taxon>
        <taxon>Salix</taxon>
    </lineage>
</organism>
<keyword evidence="3" id="KW-1185">Reference proteome</keyword>
<feature type="region of interest" description="Disordered" evidence="1">
    <location>
        <begin position="1"/>
        <end position="33"/>
    </location>
</feature>
<feature type="compositionally biased region" description="Basic and acidic residues" evidence="1">
    <location>
        <begin position="1"/>
        <end position="13"/>
    </location>
</feature>
<evidence type="ECO:0000256" key="1">
    <source>
        <dbReference type="SAM" id="MobiDB-lite"/>
    </source>
</evidence>
<dbReference type="AlphaFoldDB" id="A0A9Q1APC1"/>
<reference evidence="2" key="1">
    <citation type="submission" date="2022-11" db="EMBL/GenBank/DDBJ databases">
        <authorList>
            <person name="Hyden B.L."/>
            <person name="Feng K."/>
            <person name="Yates T."/>
            <person name="Jawdy S."/>
            <person name="Smart L.B."/>
            <person name="Muchero W."/>
        </authorList>
    </citation>
    <scope>NUCLEOTIDE SEQUENCE</scope>
    <source>
        <tissue evidence="2">Shoot tip</tissue>
    </source>
</reference>
<gene>
    <name evidence="2" type="ORF">OIU74_002176</name>
</gene>